<dbReference type="SMART" id="SM00382">
    <property type="entry name" value="AAA"/>
    <property type="match status" value="1"/>
</dbReference>
<dbReference type="Gene3D" id="3.40.50.300">
    <property type="entry name" value="P-loop containing nucleotide triphosphate hydrolases"/>
    <property type="match status" value="1"/>
</dbReference>
<reference evidence="5 6" key="1">
    <citation type="submission" date="2015-04" db="EMBL/GenBank/DDBJ databases">
        <title>Microcin producing Clostridium sp. JC272T.</title>
        <authorList>
            <person name="Jyothsna T."/>
            <person name="Sasikala C."/>
            <person name="Ramana C."/>
        </authorList>
    </citation>
    <scope>NUCLEOTIDE SEQUENCE [LARGE SCALE GENOMIC DNA]</scope>
    <source>
        <strain evidence="5 6">JC272</strain>
    </source>
</reference>
<dbReference type="InterPro" id="IPR027417">
    <property type="entry name" value="P-loop_NTPase"/>
</dbReference>
<dbReference type="InterPro" id="IPR003439">
    <property type="entry name" value="ABC_transporter-like_ATP-bd"/>
</dbReference>
<dbReference type="EMBL" id="LBBT01000087">
    <property type="protein sequence ID" value="KKY02281.1"/>
    <property type="molecule type" value="Genomic_DNA"/>
</dbReference>
<evidence type="ECO:0000256" key="1">
    <source>
        <dbReference type="ARBA" id="ARBA00022448"/>
    </source>
</evidence>
<dbReference type="PANTHER" id="PTHR42939">
    <property type="entry name" value="ABC TRANSPORTER ATP-BINDING PROTEIN ALBC-RELATED"/>
    <property type="match status" value="1"/>
</dbReference>
<keyword evidence="1" id="KW-0813">Transport</keyword>
<dbReference type="GO" id="GO:0016887">
    <property type="term" value="F:ATP hydrolysis activity"/>
    <property type="evidence" value="ECO:0007669"/>
    <property type="project" value="InterPro"/>
</dbReference>
<evidence type="ECO:0000256" key="2">
    <source>
        <dbReference type="ARBA" id="ARBA00022741"/>
    </source>
</evidence>
<evidence type="ECO:0000259" key="4">
    <source>
        <dbReference type="PROSITE" id="PS50893"/>
    </source>
</evidence>
<gene>
    <name evidence="5" type="ORF">VN21_03995</name>
</gene>
<evidence type="ECO:0000256" key="3">
    <source>
        <dbReference type="ARBA" id="ARBA00022840"/>
    </source>
</evidence>
<dbReference type="GO" id="GO:0005524">
    <property type="term" value="F:ATP binding"/>
    <property type="evidence" value="ECO:0007669"/>
    <property type="project" value="UniProtKB-KW"/>
</dbReference>
<evidence type="ECO:0000313" key="5">
    <source>
        <dbReference type="EMBL" id="KKY02281.1"/>
    </source>
</evidence>
<dbReference type="InterPro" id="IPR003593">
    <property type="entry name" value="AAA+_ATPase"/>
</dbReference>
<name>A0A0M3DJE6_9FIRM</name>
<dbReference type="PROSITE" id="PS00211">
    <property type="entry name" value="ABC_TRANSPORTER_1"/>
    <property type="match status" value="1"/>
</dbReference>
<sequence>MLYVDNLTKTYNNKIVAIKDLSFSLNKNKVLGLVGPNGSGKTTTINLILGTIKSDEGKILYKNHKNDSLEFKQKVGYIPDDLILPESLTGREYIDFILSVYSINKSDKLKKLIKLYNMQDFLDILIKEYSHGMKKKIQIIVAFSLESELIIIDEPFRGLDIESIIITKQLFKSFIKSGSILLCSHDLNLIEELADEVIMLYKGNPVAKGTGHFLKEKFECKNLEEVFMNVSIGEDRKHEIGEIISNFNNNA</sequence>
<comment type="caution">
    <text evidence="5">The sequence shown here is derived from an EMBL/GenBank/DDBJ whole genome shotgun (WGS) entry which is preliminary data.</text>
</comment>
<dbReference type="Proteomes" id="UP000034407">
    <property type="component" value="Unassembled WGS sequence"/>
</dbReference>
<dbReference type="PROSITE" id="PS50893">
    <property type="entry name" value="ABC_TRANSPORTER_2"/>
    <property type="match status" value="1"/>
</dbReference>
<keyword evidence="3" id="KW-0067">ATP-binding</keyword>
<protein>
    <recommendedName>
        <fullName evidence="4">ABC transporter domain-containing protein</fullName>
    </recommendedName>
</protein>
<dbReference type="PATRIC" id="fig|1629550.3.peg.3497"/>
<dbReference type="SUPFAM" id="SSF52540">
    <property type="entry name" value="P-loop containing nucleoside triphosphate hydrolases"/>
    <property type="match status" value="1"/>
</dbReference>
<keyword evidence="2" id="KW-0547">Nucleotide-binding</keyword>
<proteinExistence type="predicted"/>
<dbReference type="RefSeq" id="WP_046822153.1">
    <property type="nucleotide sequence ID" value="NZ_LBBT01000087.1"/>
</dbReference>
<dbReference type="PANTHER" id="PTHR42939:SF1">
    <property type="entry name" value="ABC TRANSPORTER ATP-BINDING PROTEIN ALBC-RELATED"/>
    <property type="match status" value="1"/>
</dbReference>
<dbReference type="CDD" id="cd03230">
    <property type="entry name" value="ABC_DR_subfamily_A"/>
    <property type="match status" value="1"/>
</dbReference>
<dbReference type="AlphaFoldDB" id="A0A0M3DJE6"/>
<evidence type="ECO:0000313" key="6">
    <source>
        <dbReference type="Proteomes" id="UP000034407"/>
    </source>
</evidence>
<dbReference type="OrthoDB" id="9775135at2"/>
<dbReference type="Pfam" id="PF00005">
    <property type="entry name" value="ABC_tran"/>
    <property type="match status" value="1"/>
</dbReference>
<keyword evidence="6" id="KW-1185">Reference proteome</keyword>
<dbReference type="InterPro" id="IPR051782">
    <property type="entry name" value="ABC_Transporter_VariousFunc"/>
</dbReference>
<feature type="domain" description="ABC transporter" evidence="4">
    <location>
        <begin position="2"/>
        <end position="227"/>
    </location>
</feature>
<accession>A0A0M3DJE6</accession>
<organism evidence="5 6">
    <name type="scientific">Paraclostridium benzoelyticum</name>
    <dbReference type="NCBI Taxonomy" id="1629550"/>
    <lineage>
        <taxon>Bacteria</taxon>
        <taxon>Bacillati</taxon>
        <taxon>Bacillota</taxon>
        <taxon>Clostridia</taxon>
        <taxon>Peptostreptococcales</taxon>
        <taxon>Peptostreptococcaceae</taxon>
        <taxon>Paraclostridium</taxon>
    </lineage>
</organism>
<dbReference type="InterPro" id="IPR017871">
    <property type="entry name" value="ABC_transporter-like_CS"/>
</dbReference>